<dbReference type="Pfam" id="PF02662">
    <property type="entry name" value="FlpD"/>
    <property type="match status" value="1"/>
</dbReference>
<dbReference type="AlphaFoldDB" id="A0AAU9EIW3"/>
<proteinExistence type="predicted"/>
<evidence type="ECO:0000313" key="11">
    <source>
        <dbReference type="EMBL" id="BEQ13224.1"/>
    </source>
</evidence>
<reference evidence="12" key="1">
    <citation type="journal article" date="2023" name="Arch. Microbiol.">
        <title>Desulfoferula mesophilus gen. nov. sp. nov., a mesophilic sulfate-reducing bacterium isolated from a brackish lake sediment.</title>
        <authorList>
            <person name="Watanabe T."/>
            <person name="Yabe T."/>
            <person name="Tsuji J.M."/>
            <person name="Fukui M."/>
        </authorList>
    </citation>
    <scope>NUCLEOTIDE SEQUENCE [LARGE SCALE GENOMIC DNA]</scope>
    <source>
        <strain evidence="12">12FAK</strain>
    </source>
</reference>
<keyword evidence="7" id="KW-0408">Iron</keyword>
<keyword evidence="3" id="KW-0479">Metal-binding</keyword>
<keyword evidence="2" id="KW-0004">4Fe-4S</keyword>
<feature type="domain" description="4Fe-4S ferredoxin-type" evidence="9">
    <location>
        <begin position="519"/>
        <end position="540"/>
    </location>
</feature>
<evidence type="ECO:0000259" key="10">
    <source>
        <dbReference type="Pfam" id="PF02662"/>
    </source>
</evidence>
<evidence type="ECO:0000256" key="2">
    <source>
        <dbReference type="ARBA" id="ARBA00022485"/>
    </source>
</evidence>
<dbReference type="PANTHER" id="PTHR43687">
    <property type="entry name" value="ADENYLYLSULFATE REDUCTASE, BETA SUBUNIT"/>
    <property type="match status" value="1"/>
</dbReference>
<evidence type="ECO:0000256" key="7">
    <source>
        <dbReference type="ARBA" id="ARBA00023004"/>
    </source>
</evidence>
<sequence>MANQSKIGVFLCECGRRIAPLVELDTLKKQLEGDPLISYVGVEPFSCLAPGMADIKAAVAEHGLDRVVVAGCEARVMLSKFEHELEGSGLEAGQIDIVNLRGHVAQVSDLSPEEKAVKGFKLIKAVAAGLEALAPSPLEKVEFNGPVMILGGGIATYSAAQELSRRGIECIAAVATDEWEDEIRMLHEHYPGERHYYDRLEAIMREVDSSPLVRRITVGELTSMTGRTGDYHVTFSDPMGGPPRVYEVGAIIAALDGQMLNQGSNFGHDGRNVICHTEAEEMLWTLGAPEGKVLFWLNDYEAGHPEYSYLSSRAAWSMARYMRESSPLTEVTILYNHQMSVPLSAGERAASRKLGIAWLPYDGALRPTVQAGFVTYCDPVSHLEQEMAWDKLILSPRRSVGHEATKVAHILGLEHEEGTFLEEPKQRVRPEQVGRDEAYLAGSARYPCDLHESLRQGRRAATKTAEIVAKAEAGELFAPRMVCVVDQSKCIGCGLCKEICDCGGIEPVEGPGGNIPRHVDPMVCTGGGTCAAACPYHALTIQNNTTTQREARVSTLANALAPDEVVAFGCAWGGLAAADNAGVKGMTYDPRLYMLRVSCIGQLDPSVLARAFLEGANSLLLIGCPPEDCHHSFGLDHTWSRVNLMKKLLSLCGFDRRRIALAHADLNRPEEYIQTVNSFIAAMAELGPIERTPENQEKLAGLYATVNSPRVRWVLGATLRRPWEDVYPGNQRNALAFDRDMMGVVSEEFIKARVANLLKEQARPFQLRELAAALHTDEKPLMESLREMVGEGVVGRMHKDGVAHYVMR</sequence>
<dbReference type="KEGG" id="dmp:FAK_02900"/>
<evidence type="ECO:0000313" key="12">
    <source>
        <dbReference type="Proteomes" id="UP001366166"/>
    </source>
</evidence>
<dbReference type="GO" id="GO:0051539">
    <property type="term" value="F:4 iron, 4 sulfur cluster binding"/>
    <property type="evidence" value="ECO:0007669"/>
    <property type="project" value="UniProtKB-KW"/>
</dbReference>
<evidence type="ECO:0000256" key="1">
    <source>
        <dbReference type="ARBA" id="ARBA00022448"/>
    </source>
</evidence>
<evidence type="ECO:0000256" key="3">
    <source>
        <dbReference type="ARBA" id="ARBA00022723"/>
    </source>
</evidence>
<dbReference type="InterPro" id="IPR050572">
    <property type="entry name" value="Fe-S_Ferredoxin"/>
</dbReference>
<dbReference type="EMBL" id="AP028679">
    <property type="protein sequence ID" value="BEQ13224.1"/>
    <property type="molecule type" value="Genomic_DNA"/>
</dbReference>
<organism evidence="11 12">
    <name type="scientific">Desulfoferula mesophila</name>
    <dbReference type="NCBI Taxonomy" id="3058419"/>
    <lineage>
        <taxon>Bacteria</taxon>
        <taxon>Pseudomonadati</taxon>
        <taxon>Thermodesulfobacteriota</taxon>
        <taxon>Desulfarculia</taxon>
        <taxon>Desulfarculales</taxon>
        <taxon>Desulfarculaceae</taxon>
        <taxon>Desulfoferula</taxon>
    </lineage>
</organism>
<evidence type="ECO:0000256" key="4">
    <source>
        <dbReference type="ARBA" id="ARBA00022737"/>
    </source>
</evidence>
<evidence type="ECO:0008006" key="13">
    <source>
        <dbReference type="Google" id="ProtNLM"/>
    </source>
</evidence>
<protein>
    <recommendedName>
        <fullName evidence="13">Hydrogenase iron-sulfur subunit</fullName>
    </recommendedName>
</protein>
<evidence type="ECO:0000256" key="8">
    <source>
        <dbReference type="ARBA" id="ARBA00023014"/>
    </source>
</evidence>
<evidence type="ECO:0000256" key="5">
    <source>
        <dbReference type="ARBA" id="ARBA00022982"/>
    </source>
</evidence>
<accession>A0AAU9EIW3</accession>
<dbReference type="Gene3D" id="3.30.70.20">
    <property type="match status" value="1"/>
</dbReference>
<dbReference type="RefSeq" id="WP_338604686.1">
    <property type="nucleotide sequence ID" value="NZ_AP028679.1"/>
</dbReference>
<gene>
    <name evidence="11" type="ORF">FAK_02900</name>
</gene>
<name>A0AAU9EIW3_9BACT</name>
<dbReference type="GO" id="GO:0046872">
    <property type="term" value="F:metal ion binding"/>
    <property type="evidence" value="ECO:0007669"/>
    <property type="project" value="UniProtKB-KW"/>
</dbReference>
<evidence type="ECO:0000256" key="6">
    <source>
        <dbReference type="ARBA" id="ARBA00023002"/>
    </source>
</evidence>
<feature type="domain" description="F420-non-reducing hydrogenase iron-sulfur subunit D" evidence="10">
    <location>
        <begin position="565"/>
        <end position="687"/>
    </location>
</feature>
<dbReference type="Proteomes" id="UP001366166">
    <property type="component" value="Chromosome"/>
</dbReference>
<keyword evidence="6" id="KW-0560">Oxidoreductase</keyword>
<dbReference type="SUPFAM" id="SSF54862">
    <property type="entry name" value="4Fe-4S ferredoxins"/>
    <property type="match status" value="1"/>
</dbReference>
<keyword evidence="1" id="KW-0813">Transport</keyword>
<keyword evidence="8" id="KW-0411">Iron-sulfur</keyword>
<dbReference type="PANTHER" id="PTHR43687:SF6">
    <property type="entry name" value="L-ASPARTATE SEMIALDEHYDE SULFURTRANSFERASE IRON-SULFUR SUBUNIT"/>
    <property type="match status" value="1"/>
</dbReference>
<keyword evidence="12" id="KW-1185">Reference proteome</keyword>
<evidence type="ECO:0000259" key="9">
    <source>
        <dbReference type="Pfam" id="PF00037"/>
    </source>
</evidence>
<keyword evidence="4" id="KW-0677">Repeat</keyword>
<dbReference type="Pfam" id="PF00037">
    <property type="entry name" value="Fer4"/>
    <property type="match status" value="1"/>
</dbReference>
<dbReference type="InterPro" id="IPR017896">
    <property type="entry name" value="4Fe4S_Fe-S-bd"/>
</dbReference>
<dbReference type="InterPro" id="IPR003813">
    <property type="entry name" value="MvhD/FlpD"/>
</dbReference>
<dbReference type="GO" id="GO:0016491">
    <property type="term" value="F:oxidoreductase activity"/>
    <property type="evidence" value="ECO:0007669"/>
    <property type="project" value="UniProtKB-KW"/>
</dbReference>
<keyword evidence="5" id="KW-0249">Electron transport</keyword>